<dbReference type="InterPro" id="IPR030616">
    <property type="entry name" value="Aur-like"/>
</dbReference>
<keyword evidence="3 7" id="KW-0547">Nucleotide-binding</keyword>
<dbReference type="EMBL" id="JBBNAE010000001">
    <property type="protein sequence ID" value="KAK9153927.1"/>
    <property type="molecule type" value="Genomic_DNA"/>
</dbReference>
<protein>
    <recommendedName>
        <fullName evidence="9">Protein kinase domain-containing protein</fullName>
    </recommendedName>
</protein>
<feature type="active site" description="Proton acceptor" evidence="6">
    <location>
        <position position="62"/>
    </location>
</feature>
<reference evidence="10 11" key="1">
    <citation type="submission" date="2024-01" db="EMBL/GenBank/DDBJ databases">
        <title>Genome assemblies of Stephania.</title>
        <authorList>
            <person name="Yang L."/>
        </authorList>
    </citation>
    <scope>NUCLEOTIDE SEQUENCE [LARGE SCALE GENOMIC DNA]</scope>
    <source>
        <strain evidence="10">QJT</strain>
        <tissue evidence="10">Leaf</tissue>
    </source>
</reference>
<feature type="binding site" evidence="7">
    <location>
        <begin position="66"/>
        <end position="67"/>
    </location>
    <ligand>
        <name>ATP</name>
        <dbReference type="ChEBI" id="CHEBI:30616"/>
    </ligand>
</feature>
<keyword evidence="5 7" id="KW-0067">ATP-binding</keyword>
<evidence type="ECO:0000256" key="7">
    <source>
        <dbReference type="PIRSR" id="PIRSR630616-2"/>
    </source>
</evidence>
<dbReference type="Gene3D" id="1.10.510.10">
    <property type="entry name" value="Transferase(Phosphotransferase) domain 1"/>
    <property type="match status" value="1"/>
</dbReference>
<sequence length="160" mass="19077">MFCSMYNETWVYLILEYAARGELYKELQKCKYFSEKRAATQYISSLARALIYCHEKHVIHRDIKLENLLIGAQVRCEYSVANFSTWDRVRRPKGDRLEPKENKYFLGEFLHFKGKDDDISELRNVKRSKVNNQRNAYLAFFLLSDYRNDNNIFLASEAYS</sequence>
<dbReference type="InterPro" id="IPR008271">
    <property type="entry name" value="Ser/Thr_kinase_AS"/>
</dbReference>
<dbReference type="AlphaFoldDB" id="A0AAP0KJX0"/>
<dbReference type="SUPFAM" id="SSF56112">
    <property type="entry name" value="Protein kinase-like (PK-like)"/>
    <property type="match status" value="1"/>
</dbReference>
<dbReference type="Proteomes" id="UP001417504">
    <property type="component" value="Unassembled WGS sequence"/>
</dbReference>
<feature type="binding site" evidence="7">
    <location>
        <begin position="16"/>
        <end position="18"/>
    </location>
    <ligand>
        <name>ATP</name>
        <dbReference type="ChEBI" id="CHEBI:30616"/>
    </ligand>
</feature>
<dbReference type="PROSITE" id="PS00108">
    <property type="entry name" value="PROTEIN_KINASE_ST"/>
    <property type="match status" value="1"/>
</dbReference>
<organism evidence="10 11">
    <name type="scientific">Stephania japonica</name>
    <dbReference type="NCBI Taxonomy" id="461633"/>
    <lineage>
        <taxon>Eukaryota</taxon>
        <taxon>Viridiplantae</taxon>
        <taxon>Streptophyta</taxon>
        <taxon>Embryophyta</taxon>
        <taxon>Tracheophyta</taxon>
        <taxon>Spermatophyta</taxon>
        <taxon>Magnoliopsida</taxon>
        <taxon>Ranunculales</taxon>
        <taxon>Menispermaceae</taxon>
        <taxon>Menispermoideae</taxon>
        <taxon>Cissampelideae</taxon>
        <taxon>Stephania</taxon>
    </lineage>
</organism>
<accession>A0AAP0KJX0</accession>
<dbReference type="InterPro" id="IPR011009">
    <property type="entry name" value="Kinase-like_dom_sf"/>
</dbReference>
<evidence type="ECO:0000256" key="8">
    <source>
        <dbReference type="PIRSR" id="PIRSR630616-3"/>
    </source>
</evidence>
<proteinExistence type="predicted"/>
<dbReference type="InterPro" id="IPR000719">
    <property type="entry name" value="Prot_kinase_dom"/>
</dbReference>
<keyword evidence="11" id="KW-1185">Reference proteome</keyword>
<feature type="cross-link" description="Glycyl lysine isopeptide (Lys-Gly) (interchain with G-Cter in SUMO2)" evidence="8">
    <location>
        <position position="64"/>
    </location>
</feature>
<keyword evidence="4" id="KW-0418">Kinase</keyword>
<evidence type="ECO:0000256" key="3">
    <source>
        <dbReference type="ARBA" id="ARBA00022741"/>
    </source>
</evidence>
<evidence type="ECO:0000256" key="6">
    <source>
        <dbReference type="PIRSR" id="PIRSR630616-1"/>
    </source>
</evidence>
<dbReference type="GO" id="GO:0005524">
    <property type="term" value="F:ATP binding"/>
    <property type="evidence" value="ECO:0007669"/>
    <property type="project" value="UniProtKB-KW"/>
</dbReference>
<evidence type="ECO:0000256" key="1">
    <source>
        <dbReference type="ARBA" id="ARBA00022527"/>
    </source>
</evidence>
<feature type="domain" description="Protein kinase" evidence="9">
    <location>
        <begin position="1"/>
        <end position="160"/>
    </location>
</feature>
<dbReference type="PANTHER" id="PTHR24350">
    <property type="entry name" value="SERINE/THREONINE-PROTEIN KINASE IAL-RELATED"/>
    <property type="match status" value="1"/>
</dbReference>
<comment type="caution">
    <text evidence="10">The sequence shown here is derived from an EMBL/GenBank/DDBJ whole genome shotgun (WGS) entry which is preliminary data.</text>
</comment>
<dbReference type="PROSITE" id="PS50011">
    <property type="entry name" value="PROTEIN_KINASE_DOM"/>
    <property type="match status" value="1"/>
</dbReference>
<keyword evidence="2" id="KW-0808">Transferase</keyword>
<keyword evidence="1" id="KW-0723">Serine/threonine-protein kinase</keyword>
<evidence type="ECO:0000256" key="2">
    <source>
        <dbReference type="ARBA" id="ARBA00022679"/>
    </source>
</evidence>
<dbReference type="Pfam" id="PF00069">
    <property type="entry name" value="Pkinase"/>
    <property type="match status" value="1"/>
</dbReference>
<evidence type="ECO:0000313" key="11">
    <source>
        <dbReference type="Proteomes" id="UP001417504"/>
    </source>
</evidence>
<evidence type="ECO:0000256" key="4">
    <source>
        <dbReference type="ARBA" id="ARBA00022777"/>
    </source>
</evidence>
<evidence type="ECO:0000256" key="5">
    <source>
        <dbReference type="ARBA" id="ARBA00022840"/>
    </source>
</evidence>
<name>A0AAP0KJX0_9MAGN</name>
<evidence type="ECO:0000259" key="9">
    <source>
        <dbReference type="PROSITE" id="PS50011"/>
    </source>
</evidence>
<dbReference type="GO" id="GO:0004674">
    <property type="term" value="F:protein serine/threonine kinase activity"/>
    <property type="evidence" value="ECO:0007669"/>
    <property type="project" value="UniProtKB-KW"/>
</dbReference>
<evidence type="ECO:0000313" key="10">
    <source>
        <dbReference type="EMBL" id="KAK9153927.1"/>
    </source>
</evidence>
<gene>
    <name evidence="10" type="ORF">Sjap_001407</name>
</gene>